<dbReference type="GO" id="GO:0005737">
    <property type="term" value="C:cytoplasm"/>
    <property type="evidence" value="ECO:0007669"/>
    <property type="project" value="UniProtKB-SubCell"/>
</dbReference>
<feature type="binding site" evidence="5">
    <location>
        <begin position="151"/>
        <end position="153"/>
    </location>
    <ligand>
        <name>D-glyceraldehyde 3-phosphate</name>
        <dbReference type="ChEBI" id="CHEBI:59776"/>
    </ligand>
</feature>
<dbReference type="Proteomes" id="UP000305546">
    <property type="component" value="Unassembled WGS sequence"/>
</dbReference>
<dbReference type="GO" id="GO:0006006">
    <property type="term" value="P:glucose metabolic process"/>
    <property type="evidence" value="ECO:0007669"/>
    <property type="project" value="InterPro"/>
</dbReference>
<evidence type="ECO:0000313" key="11">
    <source>
        <dbReference type="EMBL" id="TNC25791.1"/>
    </source>
</evidence>
<dbReference type="PROSITE" id="PS00071">
    <property type="entry name" value="GAPDH"/>
    <property type="match status" value="1"/>
</dbReference>
<dbReference type="InterPro" id="IPR006424">
    <property type="entry name" value="Glyceraldehyde-3-P_DH_1"/>
</dbReference>
<evidence type="ECO:0000259" key="10">
    <source>
        <dbReference type="SMART" id="SM00846"/>
    </source>
</evidence>
<comment type="similarity">
    <text evidence="2 8">Belongs to the glyceraldehyde-3-phosphate dehydrogenase family.</text>
</comment>
<dbReference type="SMART" id="SM00846">
    <property type="entry name" value="Gp_dh_N"/>
    <property type="match status" value="1"/>
</dbReference>
<dbReference type="NCBIfam" id="TIGR01534">
    <property type="entry name" value="GAPDH-I"/>
    <property type="match status" value="1"/>
</dbReference>
<dbReference type="CDD" id="cd18126">
    <property type="entry name" value="GAPDH_I_C"/>
    <property type="match status" value="1"/>
</dbReference>
<feature type="site" description="Activates thiol group during catalysis" evidence="7">
    <location>
        <position position="179"/>
    </location>
</feature>
<dbReference type="GO" id="GO:0004365">
    <property type="term" value="F:glyceraldehyde-3-phosphate dehydrogenase (NAD+) (phosphorylating) activity"/>
    <property type="evidence" value="ECO:0007669"/>
    <property type="project" value="UniProtKB-ARBA"/>
</dbReference>
<dbReference type="GO" id="GO:0050661">
    <property type="term" value="F:NADP binding"/>
    <property type="evidence" value="ECO:0007669"/>
    <property type="project" value="InterPro"/>
</dbReference>
<evidence type="ECO:0000256" key="1">
    <source>
        <dbReference type="ARBA" id="ARBA00004496"/>
    </source>
</evidence>
<dbReference type="FunFam" id="3.30.360.10:FF:000002">
    <property type="entry name" value="Glyceraldehyde-3-phosphate dehydrogenase"/>
    <property type="match status" value="1"/>
</dbReference>
<keyword evidence="12" id="KW-1185">Reference proteome</keyword>
<evidence type="ECO:0000313" key="12">
    <source>
        <dbReference type="Proteomes" id="UP000305546"/>
    </source>
</evidence>
<evidence type="ECO:0000256" key="6">
    <source>
        <dbReference type="PIRSR" id="PIRSR000149-3"/>
    </source>
</evidence>
<dbReference type="FunFam" id="3.40.50.720:FF:000001">
    <property type="entry name" value="Glyceraldehyde-3-phosphate dehydrogenase"/>
    <property type="match status" value="1"/>
</dbReference>
<dbReference type="InterPro" id="IPR020831">
    <property type="entry name" value="GlycerAld/Erythrose_P_DH"/>
</dbReference>
<dbReference type="SUPFAM" id="SSF55347">
    <property type="entry name" value="Glyceraldehyde-3-phosphate dehydrogenase-like, C-terminal domain"/>
    <property type="match status" value="1"/>
</dbReference>
<evidence type="ECO:0000256" key="9">
    <source>
        <dbReference type="RuleBase" id="RU361160"/>
    </source>
</evidence>
<dbReference type="InterPro" id="IPR036291">
    <property type="entry name" value="NAD(P)-bd_dom_sf"/>
</dbReference>
<sequence length="333" mass="35244">MTIRVGINGFGRIGRNFWRAVRAGGHDIEVVAVNDLGDMATMAHLLKHDSVLGMLAAEVAVTGEGIAVDGQVITALAERDPAKLPWRDLGVDVVIESTGFFTNAEDASRHLDAGARKVIISAPAKGEHLTVVLGVNDHLYDGSQTVISNASCTTNCLAPLVKVLHDAFTIETGLMTTIHAYTQDQNLQDGPHKDLRRARAAALNVVPTSTGAAKAIGLVLPELKGKLDGYALRVPVPVGSVTDVTVTVSRETSEEKVNAALRAAADGPMKGIARYSEQPIVSSDIVGDPASSIFDAPLTKVLGNQVKVVSWYDNEWGYANRLADLTVLVGAKL</sequence>
<feature type="domain" description="Glyceraldehyde 3-phosphate dehydrogenase NAD(P) binding" evidence="10">
    <location>
        <begin position="3"/>
        <end position="152"/>
    </location>
</feature>
<comment type="subcellular location">
    <subcellularLocation>
        <location evidence="1">Cytoplasm</location>
    </subcellularLocation>
</comment>
<dbReference type="SUPFAM" id="SSF51735">
    <property type="entry name" value="NAD(P)-binding Rossmann-fold domains"/>
    <property type="match status" value="1"/>
</dbReference>
<dbReference type="CDD" id="cd05214">
    <property type="entry name" value="GAPDH_I_N"/>
    <property type="match status" value="1"/>
</dbReference>
<comment type="caution">
    <text evidence="11">The sequence shown here is derived from an EMBL/GenBank/DDBJ whole genome shotgun (WGS) entry which is preliminary data.</text>
</comment>
<organism evidence="11 12">
    <name type="scientific">Amycolatopsis alkalitolerans</name>
    <dbReference type="NCBI Taxonomy" id="2547244"/>
    <lineage>
        <taxon>Bacteria</taxon>
        <taxon>Bacillati</taxon>
        <taxon>Actinomycetota</taxon>
        <taxon>Actinomycetes</taxon>
        <taxon>Pseudonocardiales</taxon>
        <taxon>Pseudonocardiaceae</taxon>
        <taxon>Amycolatopsis</taxon>
    </lineage>
</organism>
<evidence type="ECO:0000256" key="5">
    <source>
        <dbReference type="PIRSR" id="PIRSR000149-2"/>
    </source>
</evidence>
<dbReference type="InterPro" id="IPR020828">
    <property type="entry name" value="GlycerAld_3-P_DH_NAD(P)-bd"/>
</dbReference>
<feature type="binding site" evidence="5">
    <location>
        <position position="233"/>
    </location>
    <ligand>
        <name>D-glyceraldehyde 3-phosphate</name>
        <dbReference type="ChEBI" id="CHEBI:59776"/>
    </ligand>
</feature>
<evidence type="ECO:0000256" key="3">
    <source>
        <dbReference type="ARBA" id="ARBA00023002"/>
    </source>
</evidence>
<dbReference type="OrthoDB" id="9803304at2"/>
<reference evidence="11 12" key="1">
    <citation type="submission" date="2019-06" db="EMBL/GenBank/DDBJ databases">
        <title>Amycolatopsis alkalitolerans sp. nov., isolated from Gastrodia elata Blume.</title>
        <authorList>
            <person name="Narsing Rao M.P."/>
            <person name="Li W.J."/>
        </authorList>
    </citation>
    <scope>NUCLEOTIDE SEQUENCE [LARGE SCALE GENOMIC DNA]</scope>
    <source>
        <strain evidence="11 12">SYSUP0005</strain>
    </source>
</reference>
<dbReference type="AlphaFoldDB" id="A0A5C4M043"/>
<dbReference type="GO" id="GO:0051287">
    <property type="term" value="F:NAD binding"/>
    <property type="evidence" value="ECO:0007669"/>
    <property type="project" value="InterPro"/>
</dbReference>
<feature type="binding site" evidence="6">
    <location>
        <position position="314"/>
    </location>
    <ligand>
        <name>NAD(+)</name>
        <dbReference type="ChEBI" id="CHEBI:57540"/>
    </ligand>
</feature>
<dbReference type="InterPro" id="IPR020829">
    <property type="entry name" value="GlycerAld_3-P_DH_cat"/>
</dbReference>
<feature type="binding site" evidence="5">
    <location>
        <position position="182"/>
    </location>
    <ligand>
        <name>D-glyceraldehyde 3-phosphate</name>
        <dbReference type="ChEBI" id="CHEBI:59776"/>
    </ligand>
</feature>
<dbReference type="EMBL" id="VDFW01000010">
    <property type="protein sequence ID" value="TNC25791.1"/>
    <property type="molecule type" value="Genomic_DNA"/>
</dbReference>
<dbReference type="Pfam" id="PF00044">
    <property type="entry name" value="Gp_dh_N"/>
    <property type="match status" value="1"/>
</dbReference>
<dbReference type="Pfam" id="PF02800">
    <property type="entry name" value="Gp_dh_C"/>
    <property type="match status" value="1"/>
</dbReference>
<feature type="binding site" evidence="5">
    <location>
        <begin position="210"/>
        <end position="211"/>
    </location>
    <ligand>
        <name>D-glyceraldehyde 3-phosphate</name>
        <dbReference type="ChEBI" id="CHEBI:59776"/>
    </ligand>
</feature>
<evidence type="ECO:0000256" key="2">
    <source>
        <dbReference type="ARBA" id="ARBA00007406"/>
    </source>
</evidence>
<dbReference type="Gene3D" id="3.30.360.10">
    <property type="entry name" value="Dihydrodipicolinate Reductase, domain 2"/>
    <property type="match status" value="1"/>
</dbReference>
<keyword evidence="6" id="KW-0520">NAD</keyword>
<feature type="binding site" evidence="6">
    <location>
        <position position="121"/>
    </location>
    <ligand>
        <name>NAD(+)</name>
        <dbReference type="ChEBI" id="CHEBI:57540"/>
    </ligand>
</feature>
<protein>
    <recommendedName>
        <fullName evidence="9">Glyceraldehyde-3-phosphate dehydrogenase</fullName>
        <ecNumber evidence="9">1.2.1.-</ecNumber>
    </recommendedName>
</protein>
<dbReference type="PANTHER" id="PTHR43148">
    <property type="entry name" value="GLYCERALDEHYDE-3-PHOSPHATE DEHYDROGENASE 2"/>
    <property type="match status" value="1"/>
</dbReference>
<keyword evidence="3 9" id="KW-0560">Oxidoreductase</keyword>
<evidence type="ECO:0000256" key="4">
    <source>
        <dbReference type="PIRSR" id="PIRSR000149-1"/>
    </source>
</evidence>
<accession>A0A5C4M043</accession>
<feature type="binding site" evidence="6">
    <location>
        <position position="79"/>
    </location>
    <ligand>
        <name>NAD(+)</name>
        <dbReference type="ChEBI" id="CHEBI:57540"/>
    </ligand>
</feature>
<evidence type="ECO:0000256" key="8">
    <source>
        <dbReference type="RuleBase" id="RU000397"/>
    </source>
</evidence>
<dbReference type="PRINTS" id="PR00078">
    <property type="entry name" value="G3PDHDRGNASE"/>
</dbReference>
<feature type="active site" description="Nucleophile" evidence="4">
    <location>
        <position position="152"/>
    </location>
</feature>
<feature type="binding site" evidence="6">
    <location>
        <position position="35"/>
    </location>
    <ligand>
        <name>NAD(+)</name>
        <dbReference type="ChEBI" id="CHEBI:57540"/>
    </ligand>
</feature>
<proteinExistence type="inferred from homology"/>
<dbReference type="Gene3D" id="3.40.50.720">
    <property type="entry name" value="NAD(P)-binding Rossmann-like Domain"/>
    <property type="match status" value="1"/>
</dbReference>
<gene>
    <name evidence="11" type="primary">gap</name>
    <name evidence="11" type="ORF">FG385_14195</name>
</gene>
<evidence type="ECO:0000256" key="7">
    <source>
        <dbReference type="PIRSR" id="PIRSR000149-4"/>
    </source>
</evidence>
<dbReference type="InterPro" id="IPR020830">
    <property type="entry name" value="GlycerAld_3-P_DH_AS"/>
</dbReference>
<dbReference type="PIRSF" id="PIRSF000149">
    <property type="entry name" value="GAP_DH"/>
    <property type="match status" value="1"/>
</dbReference>
<keyword evidence="6" id="KW-0547">Nucleotide-binding</keyword>
<dbReference type="EC" id="1.2.1.-" evidence="9"/>
<feature type="binding site" evidence="6">
    <location>
        <begin position="12"/>
        <end position="13"/>
    </location>
    <ligand>
        <name>NAD(+)</name>
        <dbReference type="ChEBI" id="CHEBI:57540"/>
    </ligand>
</feature>
<dbReference type="RefSeq" id="WP_139097176.1">
    <property type="nucleotide sequence ID" value="NZ_VDFW01000010.1"/>
</dbReference>
<name>A0A5C4M043_9PSEU</name>